<dbReference type="eggNOG" id="COG1028">
    <property type="taxonomic scope" value="Bacteria"/>
</dbReference>
<dbReference type="PRINTS" id="PR00081">
    <property type="entry name" value="GDHRDH"/>
</dbReference>
<dbReference type="STRING" id="381666.H16_B0394"/>
<dbReference type="SUPFAM" id="SSF51735">
    <property type="entry name" value="NAD(P)-binding Rossmann-fold domains"/>
    <property type="match status" value="1"/>
</dbReference>
<gene>
    <name evidence="3" type="ordered locus">H16_B0394</name>
</gene>
<accession>Q0K481</accession>
<evidence type="ECO:0000259" key="2">
    <source>
        <dbReference type="SMART" id="SM00822"/>
    </source>
</evidence>
<name>Q0K481_CUPNH</name>
<dbReference type="PROSITE" id="PS00061">
    <property type="entry name" value="ADH_SHORT"/>
    <property type="match status" value="1"/>
</dbReference>
<reference evidence="3 4" key="1">
    <citation type="journal article" date="2006" name="Nat. Biotechnol.">
        <title>Genome sequence of the bioplastic-producing 'Knallgas' bacterium Ralstonia eutropha H16.</title>
        <authorList>
            <person name="Pohlmann A."/>
            <person name="Fricke W.F."/>
            <person name="Reinecke F."/>
            <person name="Kusian B."/>
            <person name="Liesegang H."/>
            <person name="Cramm R."/>
            <person name="Eitinger T."/>
            <person name="Ewering C."/>
            <person name="Potter M."/>
            <person name="Schwartz E."/>
            <person name="Strittmatter A."/>
            <person name="Voss I."/>
            <person name="Gottschalk G."/>
            <person name="Steinbuechel A."/>
            <person name="Friedrich B."/>
            <person name="Bowien B."/>
        </authorList>
    </citation>
    <scope>NUCLEOTIDE SEQUENCE [LARGE SCALE GENOMIC DNA]</scope>
    <source>
        <strain evidence="4">ATCC 17699 / DSM 428 / KCTC 22496 / NCIMB 10442 / H16 / Stanier 337</strain>
    </source>
</reference>
<dbReference type="InterPro" id="IPR002347">
    <property type="entry name" value="SDR_fam"/>
</dbReference>
<organism evidence="3 4">
    <name type="scientific">Cupriavidus necator (strain ATCC 17699 / DSM 428 / KCTC 22496 / NCIMB 10442 / H16 / Stanier 337)</name>
    <name type="common">Ralstonia eutropha</name>
    <dbReference type="NCBI Taxonomy" id="381666"/>
    <lineage>
        <taxon>Bacteria</taxon>
        <taxon>Pseudomonadati</taxon>
        <taxon>Pseudomonadota</taxon>
        <taxon>Betaproteobacteria</taxon>
        <taxon>Burkholderiales</taxon>
        <taxon>Burkholderiaceae</taxon>
        <taxon>Cupriavidus</taxon>
    </lineage>
</organism>
<dbReference type="EMBL" id="AM260480">
    <property type="protein sequence ID" value="CAJ95193.1"/>
    <property type="molecule type" value="Genomic_DNA"/>
</dbReference>
<dbReference type="SMART" id="SM00822">
    <property type="entry name" value="PKS_KR"/>
    <property type="match status" value="1"/>
</dbReference>
<evidence type="ECO:0000313" key="4">
    <source>
        <dbReference type="Proteomes" id="UP000008210"/>
    </source>
</evidence>
<dbReference type="Gene3D" id="3.40.50.720">
    <property type="entry name" value="NAD(P)-binding Rossmann-like Domain"/>
    <property type="match status" value="1"/>
</dbReference>
<dbReference type="KEGG" id="reh:H16_B0394"/>
<dbReference type="InterPro" id="IPR051687">
    <property type="entry name" value="Peroxisomal_Beta-Oxidation"/>
</dbReference>
<dbReference type="InterPro" id="IPR057326">
    <property type="entry name" value="KR_dom"/>
</dbReference>
<protein>
    <submittedName>
        <fullName evidence="3">Dehydrogenase</fullName>
    </submittedName>
</protein>
<feature type="domain" description="Ketoreductase" evidence="2">
    <location>
        <begin position="23"/>
        <end position="199"/>
    </location>
</feature>
<keyword evidence="4" id="KW-1185">Reference proteome</keyword>
<proteinExistence type="inferred from homology"/>
<dbReference type="InterPro" id="IPR036291">
    <property type="entry name" value="NAD(P)-bd_dom_sf"/>
</dbReference>
<dbReference type="AlphaFoldDB" id="Q0K481"/>
<dbReference type="Pfam" id="PF00106">
    <property type="entry name" value="adh_short"/>
    <property type="match status" value="1"/>
</dbReference>
<comment type="similarity">
    <text evidence="1">Belongs to the short-chain dehydrogenases/reductases (SDR) family.</text>
</comment>
<dbReference type="PRINTS" id="PR00080">
    <property type="entry name" value="SDRFAMILY"/>
</dbReference>
<evidence type="ECO:0000256" key="1">
    <source>
        <dbReference type="RuleBase" id="RU000363"/>
    </source>
</evidence>
<dbReference type="Proteomes" id="UP000008210">
    <property type="component" value="Chromosome 2"/>
</dbReference>
<dbReference type="HOGENOM" id="CLU_010194_1_3_4"/>
<dbReference type="PANTHER" id="PTHR45024:SF3">
    <property type="entry name" value="BLL2957 PROTEIN"/>
    <property type="match status" value="1"/>
</dbReference>
<dbReference type="InterPro" id="IPR020904">
    <property type="entry name" value="Sc_DH/Rdtase_CS"/>
</dbReference>
<dbReference type="PANTHER" id="PTHR45024">
    <property type="entry name" value="DEHYDROGENASES, SHORT CHAIN"/>
    <property type="match status" value="1"/>
</dbReference>
<evidence type="ECO:0000313" key="3">
    <source>
        <dbReference type="EMBL" id="CAJ95193.1"/>
    </source>
</evidence>
<sequence>MDTHLSFNPIYWSVQDMSLLEGKVIIVTGAGAGVGKGIALEAARQGARVIVNDIGVNIDGSGGSASPGEQVVAEIRAAGGEAAVNTDSVADWGAAQKIAQQAMDLYGRIDGVVNNAGNLRDVLFHKMSEEEFDAVIAVHLKGSWNVSRSVAPHFKAQESGAFVHMTSTTGLIGNFGQANYAAAKLGIVALSKSIAIDMQKFNVRSNCIAPFAFTRMVDSVPANTPEALERRKVNMRLEAGKIAPFTLALLADEAKHVNAQVFGVRNNEVFLFSQPRPIRSAHRSEGWTVQSCVEHAIPMLKSSFVPFELSRDIFTWDPV</sequence>